<dbReference type="AlphaFoldDB" id="A0A543BKP6"/>
<feature type="transmembrane region" description="Helical" evidence="1">
    <location>
        <begin position="143"/>
        <end position="164"/>
    </location>
</feature>
<feature type="transmembrane region" description="Helical" evidence="1">
    <location>
        <begin position="46"/>
        <end position="63"/>
    </location>
</feature>
<feature type="transmembrane region" description="Helical" evidence="1">
    <location>
        <begin position="21"/>
        <end position="40"/>
    </location>
</feature>
<name>A0A543BKP6_9MICO</name>
<evidence type="ECO:0000313" key="2">
    <source>
        <dbReference type="EMBL" id="TQL85394.1"/>
    </source>
</evidence>
<dbReference type="EMBL" id="VFOX01000001">
    <property type="protein sequence ID" value="TQL85394.1"/>
    <property type="molecule type" value="Genomic_DNA"/>
</dbReference>
<keyword evidence="3" id="KW-1185">Reference proteome</keyword>
<dbReference type="OrthoDB" id="5081299at2"/>
<keyword evidence="1" id="KW-0472">Membrane</keyword>
<comment type="caution">
    <text evidence="2">The sequence shown here is derived from an EMBL/GenBank/DDBJ whole genome shotgun (WGS) entry which is preliminary data.</text>
</comment>
<dbReference type="Proteomes" id="UP000317209">
    <property type="component" value="Unassembled WGS sequence"/>
</dbReference>
<keyword evidence="1" id="KW-0812">Transmembrane</keyword>
<feature type="transmembrane region" description="Helical" evidence="1">
    <location>
        <begin position="118"/>
        <end position="137"/>
    </location>
</feature>
<proteinExistence type="predicted"/>
<protein>
    <recommendedName>
        <fullName evidence="4">Signal transduction histidine kinase</fullName>
    </recommendedName>
</protein>
<evidence type="ECO:0000313" key="3">
    <source>
        <dbReference type="Proteomes" id="UP000317209"/>
    </source>
</evidence>
<accession>A0A543BKP6</accession>
<dbReference type="RefSeq" id="WP_141871344.1">
    <property type="nucleotide sequence ID" value="NZ_VFOX01000001.1"/>
</dbReference>
<reference evidence="2 3" key="1">
    <citation type="submission" date="2019-06" db="EMBL/GenBank/DDBJ databases">
        <title>Sequencing the genomes of 1000 actinobacteria strains.</title>
        <authorList>
            <person name="Klenk H.-P."/>
        </authorList>
    </citation>
    <scope>NUCLEOTIDE SEQUENCE [LARGE SCALE GENOMIC DNA]</scope>
    <source>
        <strain evidence="2 3">DSM 20169</strain>
    </source>
</reference>
<keyword evidence="1" id="KW-1133">Transmembrane helix</keyword>
<organism evidence="2 3">
    <name type="scientific">Microbacterium saperdae</name>
    <dbReference type="NCBI Taxonomy" id="69368"/>
    <lineage>
        <taxon>Bacteria</taxon>
        <taxon>Bacillati</taxon>
        <taxon>Actinomycetota</taxon>
        <taxon>Actinomycetes</taxon>
        <taxon>Micrococcales</taxon>
        <taxon>Microbacteriaceae</taxon>
        <taxon>Microbacterium</taxon>
    </lineage>
</organism>
<sequence length="327" mass="34452">MATMTSSGTGAAGLATRGARWAMIAVWCCGIAQGVIEGRFAPPAPAYLGALLVALLGAVVLTYRRDEPLRGLRAWAVPAATLTTTALMLTVVDQADATWVIDFASYLVALQIGRGNPAIGGIGLAAQLALVVGWGALTEQSASGIGAMLSIPIMSGVVGVIWRLTLRNMVARERAHRSEAAESARRGAAARAAAEQYRAELGAIAREVQDVLERLRDADGIDDDFLTELTAREGTIRDRIRSPRLHHPDIADAAAVARRRGVRVAILANHVPDAPRISDRAAREVAAVLADVGEGSVVISSGARAVEALSIVIDTGKEHRRLELSVR</sequence>
<evidence type="ECO:0008006" key="4">
    <source>
        <dbReference type="Google" id="ProtNLM"/>
    </source>
</evidence>
<gene>
    <name evidence="2" type="ORF">FB560_1002</name>
</gene>
<evidence type="ECO:0000256" key="1">
    <source>
        <dbReference type="SAM" id="Phobius"/>
    </source>
</evidence>